<keyword evidence="2" id="KW-1185">Reference proteome</keyword>
<evidence type="ECO:0000313" key="1">
    <source>
        <dbReference type="EMBL" id="KAK1480113.1"/>
    </source>
</evidence>
<dbReference type="EMBL" id="MPDP01000112">
    <property type="protein sequence ID" value="KAK1480113.1"/>
    <property type="molecule type" value="Genomic_DNA"/>
</dbReference>
<sequence length="48" mass="5008">MFALPVPASLQKSLDTTKVEYVNLGTSGLRVSVPVLGGMSLGSSEWAL</sequence>
<name>A0AAI9VAT9_9PEZI</name>
<organism evidence="1 2">
    <name type="scientific">Colletotrichum cuscutae</name>
    <dbReference type="NCBI Taxonomy" id="1209917"/>
    <lineage>
        <taxon>Eukaryota</taxon>
        <taxon>Fungi</taxon>
        <taxon>Dikarya</taxon>
        <taxon>Ascomycota</taxon>
        <taxon>Pezizomycotina</taxon>
        <taxon>Sordariomycetes</taxon>
        <taxon>Hypocreomycetidae</taxon>
        <taxon>Glomerellales</taxon>
        <taxon>Glomerellaceae</taxon>
        <taxon>Colletotrichum</taxon>
        <taxon>Colletotrichum acutatum species complex</taxon>
    </lineage>
</organism>
<dbReference type="AlphaFoldDB" id="A0AAI9VAT9"/>
<proteinExistence type="predicted"/>
<reference evidence="1" key="1">
    <citation type="submission" date="2016-11" db="EMBL/GenBank/DDBJ databases">
        <title>The genome sequence of Colletotrichum cuscutae.</title>
        <authorList>
            <person name="Baroncelli R."/>
        </authorList>
    </citation>
    <scope>NUCLEOTIDE SEQUENCE</scope>
    <source>
        <strain evidence="1">IMI 304802</strain>
    </source>
</reference>
<dbReference type="GO" id="GO:0034220">
    <property type="term" value="P:monoatomic ion transmembrane transport"/>
    <property type="evidence" value="ECO:0007669"/>
    <property type="project" value="UniProtKB-KW"/>
</dbReference>
<dbReference type="Proteomes" id="UP001239213">
    <property type="component" value="Unassembled WGS sequence"/>
</dbReference>
<evidence type="ECO:0000313" key="2">
    <source>
        <dbReference type="Proteomes" id="UP001239213"/>
    </source>
</evidence>
<comment type="caution">
    <text evidence="1">The sequence shown here is derived from an EMBL/GenBank/DDBJ whole genome shotgun (WGS) entry which is preliminary data.</text>
</comment>
<keyword evidence="1" id="KW-0813">Transport</keyword>
<keyword evidence="1" id="KW-0406">Ion transport</keyword>
<accession>A0AAI9VAT9</accession>
<protein>
    <submittedName>
        <fullName evidence="1">Voltage-gated potassium channel beta-1 subunit</fullName>
    </submittedName>
</protein>
<keyword evidence="1" id="KW-0407">Ion channel</keyword>
<gene>
    <name evidence="1" type="ORF">CCUS01_00669</name>
</gene>